<dbReference type="GO" id="GO:0008780">
    <property type="term" value="F:acyl-[acyl-carrier-protein]-UDP-N-acetylglucosamine O-acyltransferase activity"/>
    <property type="evidence" value="ECO:0007669"/>
    <property type="project" value="InterPro"/>
</dbReference>
<evidence type="ECO:0000259" key="6">
    <source>
        <dbReference type="Pfam" id="PF13720"/>
    </source>
</evidence>
<reference evidence="7 8" key="1">
    <citation type="submission" date="2020-08" db="EMBL/GenBank/DDBJ databases">
        <title>Genome sequence of Leucobacter denitrificans KACC 14055T.</title>
        <authorList>
            <person name="Hyun D.-W."/>
            <person name="Bae J.-W."/>
        </authorList>
    </citation>
    <scope>NUCLEOTIDE SEQUENCE [LARGE SCALE GENOMIC DNA]</scope>
    <source>
        <strain evidence="7 8">KACC 14055</strain>
    </source>
</reference>
<evidence type="ECO:0000313" key="8">
    <source>
        <dbReference type="Proteomes" id="UP000515934"/>
    </source>
</evidence>
<keyword evidence="5 7" id="KW-0012">Acyltransferase</keyword>
<accession>A0A7G9S3J4</accession>
<sequence>MISPHAFVGEGVELGANVKIGPGAVILGPCVIEDDVWIGPGAQIGAPPEMSDHEQNAAWTGELLHAGVRICKGAVIRENAVIHQGSYRETTVGDGSWILNRAYLAHDVLVGEGVTISAGVSVGGHCVIGDRSNIGMNASIHQRRFIGAGSMVGMGTPVARDVPPYTKAYGSPSRVQGVNTIGMERAGVPQSEIEALVGAYATGDVLLEQAELSQWSVLNGHLSEWTNREDRKPMTFELTEG</sequence>
<dbReference type="InterPro" id="IPR010137">
    <property type="entry name" value="Lipid_A_LpxA"/>
</dbReference>
<keyword evidence="4" id="KW-0443">Lipid metabolism</keyword>
<dbReference type="AlphaFoldDB" id="A0A7G9S3J4"/>
<feature type="domain" description="UDP N-acetylglucosamine O-acyltransferase C-terminal" evidence="6">
    <location>
        <begin position="161"/>
        <end position="201"/>
    </location>
</feature>
<evidence type="ECO:0000256" key="2">
    <source>
        <dbReference type="ARBA" id="ARBA00022556"/>
    </source>
</evidence>
<dbReference type="Pfam" id="PF00132">
    <property type="entry name" value="Hexapep"/>
    <property type="match status" value="1"/>
</dbReference>
<protein>
    <submittedName>
        <fullName evidence="7">Acyl-ACP--UDP-N- acetylglucosamine O-acyltransferase</fullName>
    </submittedName>
</protein>
<evidence type="ECO:0000256" key="1">
    <source>
        <dbReference type="ARBA" id="ARBA00022516"/>
    </source>
</evidence>
<keyword evidence="2" id="KW-0441">Lipid A biosynthesis</keyword>
<name>A0A7G9S3J4_9MICO</name>
<evidence type="ECO:0000313" key="7">
    <source>
        <dbReference type="EMBL" id="QNN62419.1"/>
    </source>
</evidence>
<dbReference type="InterPro" id="IPR029098">
    <property type="entry name" value="Acetyltransf_C"/>
</dbReference>
<dbReference type="InterPro" id="IPR011004">
    <property type="entry name" value="Trimer_LpxA-like_sf"/>
</dbReference>
<proteinExistence type="predicted"/>
<dbReference type="EMBL" id="CP060716">
    <property type="protein sequence ID" value="QNN62419.1"/>
    <property type="molecule type" value="Genomic_DNA"/>
</dbReference>
<organism evidence="7 8">
    <name type="scientific">Leucobacter denitrificans</name>
    <dbReference type="NCBI Taxonomy" id="683042"/>
    <lineage>
        <taxon>Bacteria</taxon>
        <taxon>Bacillati</taxon>
        <taxon>Actinomycetota</taxon>
        <taxon>Actinomycetes</taxon>
        <taxon>Micrococcales</taxon>
        <taxon>Microbacteriaceae</taxon>
        <taxon>Leucobacter</taxon>
    </lineage>
</organism>
<evidence type="ECO:0000256" key="4">
    <source>
        <dbReference type="ARBA" id="ARBA00023098"/>
    </source>
</evidence>
<dbReference type="RefSeq" id="WP_187554889.1">
    <property type="nucleotide sequence ID" value="NZ_CP060716.1"/>
</dbReference>
<dbReference type="Proteomes" id="UP000515934">
    <property type="component" value="Chromosome"/>
</dbReference>
<keyword evidence="3 7" id="KW-0808">Transferase</keyword>
<dbReference type="Gene3D" id="2.160.10.10">
    <property type="entry name" value="Hexapeptide repeat proteins"/>
    <property type="match status" value="1"/>
</dbReference>
<evidence type="ECO:0000256" key="3">
    <source>
        <dbReference type="ARBA" id="ARBA00022679"/>
    </source>
</evidence>
<dbReference type="GO" id="GO:0016020">
    <property type="term" value="C:membrane"/>
    <property type="evidence" value="ECO:0007669"/>
    <property type="project" value="GOC"/>
</dbReference>
<dbReference type="SUPFAM" id="SSF51161">
    <property type="entry name" value="Trimeric LpxA-like enzymes"/>
    <property type="match status" value="1"/>
</dbReference>
<dbReference type="PANTHER" id="PTHR43480">
    <property type="entry name" value="ACYL-[ACYL-CARRIER-PROTEIN]--UDP-N-ACETYLGLUCOSAMINE O-ACYLTRANSFERASE"/>
    <property type="match status" value="1"/>
</dbReference>
<gene>
    <name evidence="7" type="ORF">H9L06_09145</name>
</gene>
<keyword evidence="8" id="KW-1185">Reference proteome</keyword>
<dbReference type="PANTHER" id="PTHR43480:SF1">
    <property type="entry name" value="ACYL-[ACYL-CARRIER-PROTEIN]--UDP-N-ACETYLGLUCOSAMINE O-ACYLTRANSFERASE, MITOCHONDRIAL-RELATED"/>
    <property type="match status" value="1"/>
</dbReference>
<dbReference type="GO" id="GO:0009245">
    <property type="term" value="P:lipid A biosynthetic process"/>
    <property type="evidence" value="ECO:0007669"/>
    <property type="project" value="UniProtKB-KW"/>
</dbReference>
<dbReference type="KEGG" id="ldn:H9L06_09145"/>
<dbReference type="InterPro" id="IPR001451">
    <property type="entry name" value="Hexapep"/>
</dbReference>
<keyword evidence="1" id="KW-0444">Lipid biosynthesis</keyword>
<evidence type="ECO:0000256" key="5">
    <source>
        <dbReference type="ARBA" id="ARBA00023315"/>
    </source>
</evidence>
<dbReference type="Pfam" id="PF13720">
    <property type="entry name" value="Acetyltransf_11"/>
    <property type="match status" value="1"/>
</dbReference>